<dbReference type="InParanoid" id="A0A1S0U3Q1"/>
<name>A0A1S0U3Q1_LOALO</name>
<dbReference type="EMBL" id="JH712163">
    <property type="protein sequence ID" value="EFO24412.1"/>
    <property type="molecule type" value="Genomic_DNA"/>
</dbReference>
<proteinExistence type="predicted"/>
<dbReference type="CTD" id="9941471"/>
<organism evidence="1">
    <name type="scientific">Loa loa</name>
    <name type="common">Eye worm</name>
    <name type="synonym">Filaria loa</name>
    <dbReference type="NCBI Taxonomy" id="7209"/>
    <lineage>
        <taxon>Eukaryota</taxon>
        <taxon>Metazoa</taxon>
        <taxon>Ecdysozoa</taxon>
        <taxon>Nematoda</taxon>
        <taxon>Chromadorea</taxon>
        <taxon>Rhabditida</taxon>
        <taxon>Spirurina</taxon>
        <taxon>Spiruromorpha</taxon>
        <taxon>Filarioidea</taxon>
        <taxon>Onchocercidae</taxon>
        <taxon>Loa</taxon>
    </lineage>
</organism>
<sequence length="99" mass="10955">MVTHQHKSSEKEPSGTIHHLMKLRRHVCMPDKSFGTNASRREGHAQHELWPIPAQCFVTTGHRAGRGVHLSSSVVLFRSISFASLFVAIKNGDSGSVPR</sequence>
<dbReference type="AlphaFoldDB" id="A0A1S0U3Q1"/>
<evidence type="ECO:0000313" key="1">
    <source>
        <dbReference type="EMBL" id="EFO24412.1"/>
    </source>
</evidence>
<dbReference type="RefSeq" id="XP_003139657.1">
    <property type="nucleotide sequence ID" value="XM_003139609.1"/>
</dbReference>
<gene>
    <name evidence="1" type="ORF">LOAG_04072</name>
</gene>
<protein>
    <submittedName>
        <fullName evidence="1">Uncharacterized protein</fullName>
    </submittedName>
</protein>
<dbReference type="KEGG" id="loa:LOAG_04072"/>
<dbReference type="GeneID" id="9941471"/>
<reference evidence="1" key="1">
    <citation type="submission" date="2012-04" db="EMBL/GenBank/DDBJ databases">
        <title>The Genome Sequence of Loa loa.</title>
        <authorList>
            <consortium name="The Broad Institute Genome Sequencing Platform"/>
            <consortium name="Broad Institute Genome Sequencing Center for Infectious Disease"/>
            <person name="Nutman T.B."/>
            <person name="Fink D.L."/>
            <person name="Russ C."/>
            <person name="Young S."/>
            <person name="Zeng Q."/>
            <person name="Gargeya S."/>
            <person name="Alvarado L."/>
            <person name="Berlin A."/>
            <person name="Chapman S.B."/>
            <person name="Chen Z."/>
            <person name="Freedman E."/>
            <person name="Gellesch M."/>
            <person name="Goldberg J."/>
            <person name="Griggs A."/>
            <person name="Gujja S."/>
            <person name="Heilman E.R."/>
            <person name="Heiman D."/>
            <person name="Howarth C."/>
            <person name="Mehta T."/>
            <person name="Neiman D."/>
            <person name="Pearson M."/>
            <person name="Roberts A."/>
            <person name="Saif S."/>
            <person name="Shea T."/>
            <person name="Shenoy N."/>
            <person name="Sisk P."/>
            <person name="Stolte C."/>
            <person name="Sykes S."/>
            <person name="White J."/>
            <person name="Yandava C."/>
            <person name="Haas B."/>
            <person name="Henn M.R."/>
            <person name="Nusbaum C."/>
            <person name="Birren B."/>
        </authorList>
    </citation>
    <scope>NUCLEOTIDE SEQUENCE [LARGE SCALE GENOMIC DNA]</scope>
</reference>
<accession>A0A1S0U3Q1</accession>